<feature type="domain" description="VOC" evidence="2">
    <location>
        <begin position="2"/>
        <end position="111"/>
    </location>
</feature>
<dbReference type="Gene3D" id="3.10.180.10">
    <property type="entry name" value="2,3-Dihydroxybiphenyl 1,2-Dioxygenase, domain 1"/>
    <property type="match status" value="1"/>
</dbReference>
<dbReference type="GO" id="GO:0046491">
    <property type="term" value="P:L-methylmalonyl-CoA metabolic process"/>
    <property type="evidence" value="ECO:0007669"/>
    <property type="project" value="TreeGrafter"/>
</dbReference>
<keyword evidence="4" id="KW-1185">Reference proteome</keyword>
<dbReference type="InterPro" id="IPR051785">
    <property type="entry name" value="MMCE/EMCE_epimerase"/>
</dbReference>
<dbReference type="OrthoDB" id="7187210at2"/>
<accession>A0A5K7YLT1</accession>
<sequence length="111" mass="12609">MIIDHIGIVVKDIEKGISHWETVFGYKQATKVVENTRQMVKVVFLQNEDSIAIKHTEPTSDTSPIYKHALKRGGLHHLCFKCNQIDDEISRLKNIGLRVLAKPEPGEAFEN</sequence>
<evidence type="ECO:0000256" key="1">
    <source>
        <dbReference type="ARBA" id="ARBA00022723"/>
    </source>
</evidence>
<dbReference type="PANTHER" id="PTHR43048:SF3">
    <property type="entry name" value="METHYLMALONYL-COA EPIMERASE, MITOCHONDRIAL"/>
    <property type="match status" value="1"/>
</dbReference>
<dbReference type="EMBL" id="AP021874">
    <property type="protein sequence ID" value="BBO67294.1"/>
    <property type="molecule type" value="Genomic_DNA"/>
</dbReference>
<organism evidence="3 4">
    <name type="scientific">Desulfosarcina alkanivorans</name>
    <dbReference type="NCBI Taxonomy" id="571177"/>
    <lineage>
        <taxon>Bacteria</taxon>
        <taxon>Pseudomonadati</taxon>
        <taxon>Thermodesulfobacteriota</taxon>
        <taxon>Desulfobacteria</taxon>
        <taxon>Desulfobacterales</taxon>
        <taxon>Desulfosarcinaceae</taxon>
        <taxon>Desulfosarcina</taxon>
    </lineage>
</organism>
<dbReference type="Proteomes" id="UP000427906">
    <property type="component" value="Chromosome"/>
</dbReference>
<dbReference type="PROSITE" id="PS51819">
    <property type="entry name" value="VOC"/>
    <property type="match status" value="1"/>
</dbReference>
<gene>
    <name evidence="3" type="ORF">DSCA_12240</name>
</gene>
<evidence type="ECO:0000313" key="3">
    <source>
        <dbReference type="EMBL" id="BBO67294.1"/>
    </source>
</evidence>
<keyword evidence="1" id="KW-0479">Metal-binding</keyword>
<dbReference type="KEGG" id="dalk:DSCA_12240"/>
<proteinExistence type="predicted"/>
<dbReference type="InterPro" id="IPR037523">
    <property type="entry name" value="VOC_core"/>
</dbReference>
<protein>
    <recommendedName>
        <fullName evidence="2">VOC domain-containing protein</fullName>
    </recommendedName>
</protein>
<reference evidence="3 4" key="1">
    <citation type="submission" date="2019-11" db="EMBL/GenBank/DDBJ databases">
        <title>Comparative genomics of hydrocarbon-degrading Desulfosarcina strains.</title>
        <authorList>
            <person name="Watanabe M."/>
            <person name="Kojima H."/>
            <person name="Fukui M."/>
        </authorList>
    </citation>
    <scope>NUCLEOTIDE SEQUENCE [LARGE SCALE GENOMIC DNA]</scope>
    <source>
        <strain evidence="3 4">PL12</strain>
    </source>
</reference>
<dbReference type="GO" id="GO:0046872">
    <property type="term" value="F:metal ion binding"/>
    <property type="evidence" value="ECO:0007669"/>
    <property type="project" value="UniProtKB-KW"/>
</dbReference>
<dbReference type="Pfam" id="PF13669">
    <property type="entry name" value="Glyoxalase_4"/>
    <property type="match status" value="1"/>
</dbReference>
<evidence type="ECO:0000313" key="4">
    <source>
        <dbReference type="Proteomes" id="UP000427906"/>
    </source>
</evidence>
<dbReference type="PANTHER" id="PTHR43048">
    <property type="entry name" value="METHYLMALONYL-COA EPIMERASE"/>
    <property type="match status" value="1"/>
</dbReference>
<evidence type="ECO:0000259" key="2">
    <source>
        <dbReference type="PROSITE" id="PS51819"/>
    </source>
</evidence>
<dbReference type="SUPFAM" id="SSF54593">
    <property type="entry name" value="Glyoxalase/Bleomycin resistance protein/Dihydroxybiphenyl dioxygenase"/>
    <property type="match status" value="1"/>
</dbReference>
<name>A0A5K7YLT1_9BACT</name>
<dbReference type="InterPro" id="IPR029068">
    <property type="entry name" value="Glyas_Bleomycin-R_OHBP_Dase"/>
</dbReference>
<dbReference type="RefSeq" id="WP_155315574.1">
    <property type="nucleotide sequence ID" value="NZ_AP021874.1"/>
</dbReference>
<dbReference type="GO" id="GO:0004493">
    <property type="term" value="F:methylmalonyl-CoA epimerase activity"/>
    <property type="evidence" value="ECO:0007669"/>
    <property type="project" value="TreeGrafter"/>
</dbReference>
<dbReference type="AlphaFoldDB" id="A0A5K7YLT1"/>